<sequence>MKTTLPEQKQAEKLLQRNKIQLHDIKSFSFMERYHQAPRKDSRVSKDKYGAGILTLHLIQSADKSIYLTPFRHPTSVIRYLVSNGIPFDNYRPGKRAAEMIVPEKKYCRSSLYMLYFVSLFIAFAVLGCRMIISGVLWGIIPGSFFLVLSAFLLYALLARFGYITLTNDMITIHSIGRKVSFPYSNLQKVNFDYAREQTFTYTMEVLDNDYNYHLYYIGRVPRKKLGEITKYLQQVGIDATCYIEQDKRFYRDLYSRH</sequence>
<organism evidence="2 3">
    <name type="scientific">Bacteroides salyersiae</name>
    <dbReference type="NCBI Taxonomy" id="291644"/>
    <lineage>
        <taxon>Bacteria</taxon>
        <taxon>Pseudomonadati</taxon>
        <taxon>Bacteroidota</taxon>
        <taxon>Bacteroidia</taxon>
        <taxon>Bacteroidales</taxon>
        <taxon>Bacteroidaceae</taxon>
        <taxon>Bacteroides</taxon>
    </lineage>
</organism>
<dbReference type="Proteomes" id="UP000422221">
    <property type="component" value="Unassembled WGS sequence"/>
</dbReference>
<dbReference type="RefSeq" id="WP_005928956.1">
    <property type="nucleotide sequence ID" value="NZ_CABKSE010000001.1"/>
</dbReference>
<protein>
    <recommendedName>
        <fullName evidence="4">SoxR reducing system RseC family protein</fullName>
    </recommendedName>
</protein>
<feature type="transmembrane region" description="Helical" evidence="1">
    <location>
        <begin position="113"/>
        <end position="133"/>
    </location>
</feature>
<keyword evidence="1" id="KW-1133">Transmembrane helix</keyword>
<comment type="caution">
    <text evidence="2">The sequence shown here is derived from an EMBL/GenBank/DDBJ whole genome shotgun (WGS) entry which is preliminary data.</text>
</comment>
<proteinExistence type="predicted"/>
<dbReference type="GeneID" id="93114655"/>
<evidence type="ECO:0000313" key="2">
    <source>
        <dbReference type="EMBL" id="KAA3763627.1"/>
    </source>
</evidence>
<dbReference type="EMBL" id="VWMK01000013">
    <property type="protein sequence ID" value="KAA3763627.1"/>
    <property type="molecule type" value="Genomic_DNA"/>
</dbReference>
<accession>A0A7J4XHL2</accession>
<evidence type="ECO:0000256" key="1">
    <source>
        <dbReference type="SAM" id="Phobius"/>
    </source>
</evidence>
<dbReference type="AlphaFoldDB" id="A0A7J4XHL2"/>
<reference evidence="2 3" key="1">
    <citation type="journal article" date="2019" name="Nat. Med.">
        <title>A library of human gut bacterial isolates paired with longitudinal multiomics data enables mechanistic microbiome research.</title>
        <authorList>
            <person name="Poyet M."/>
            <person name="Groussin M."/>
            <person name="Gibbons S.M."/>
            <person name="Avila-Pacheco J."/>
            <person name="Jiang X."/>
            <person name="Kearney S.M."/>
            <person name="Perrotta A.R."/>
            <person name="Berdy B."/>
            <person name="Zhao S."/>
            <person name="Lieberman T.D."/>
            <person name="Swanson P.K."/>
            <person name="Smith M."/>
            <person name="Roesemann S."/>
            <person name="Alexander J.E."/>
            <person name="Rich S.A."/>
            <person name="Livny J."/>
            <person name="Vlamakis H."/>
            <person name="Clish C."/>
            <person name="Bullock K."/>
            <person name="Deik A."/>
            <person name="Scott J."/>
            <person name="Pierce K.A."/>
            <person name="Xavier R.J."/>
            <person name="Alm E.J."/>
        </authorList>
    </citation>
    <scope>NUCLEOTIDE SEQUENCE [LARGE SCALE GENOMIC DNA]</scope>
    <source>
        <strain evidence="2 3">BIOML-A10</strain>
    </source>
</reference>
<evidence type="ECO:0008006" key="4">
    <source>
        <dbReference type="Google" id="ProtNLM"/>
    </source>
</evidence>
<keyword evidence="1" id="KW-0812">Transmembrane</keyword>
<feature type="transmembrane region" description="Helical" evidence="1">
    <location>
        <begin position="139"/>
        <end position="158"/>
    </location>
</feature>
<gene>
    <name evidence="2" type="ORF">F3F73_13985</name>
</gene>
<evidence type="ECO:0000313" key="3">
    <source>
        <dbReference type="Proteomes" id="UP000422221"/>
    </source>
</evidence>
<keyword evidence="1" id="KW-0472">Membrane</keyword>
<name>A0A7J4XHL2_9BACE</name>